<feature type="binding site" evidence="5">
    <location>
        <position position="217"/>
    </location>
    <ligand>
        <name>FAD</name>
        <dbReference type="ChEBI" id="CHEBI:57692"/>
    </ligand>
</feature>
<dbReference type="InterPro" id="IPR000172">
    <property type="entry name" value="GMC_OxRdtase_N"/>
</dbReference>
<evidence type="ECO:0000256" key="5">
    <source>
        <dbReference type="PIRSR" id="PIRSR000137-2"/>
    </source>
</evidence>
<dbReference type="InterPro" id="IPR036188">
    <property type="entry name" value="FAD/NAD-bd_sf"/>
</dbReference>
<dbReference type="Pfam" id="PF05199">
    <property type="entry name" value="GMC_oxred_C"/>
    <property type="match status" value="1"/>
</dbReference>
<dbReference type="GO" id="GO:0050660">
    <property type="term" value="F:flavin adenine dinucleotide binding"/>
    <property type="evidence" value="ECO:0007669"/>
    <property type="project" value="InterPro"/>
</dbReference>
<comment type="cofactor">
    <cofactor evidence="1 5">
        <name>FAD</name>
        <dbReference type="ChEBI" id="CHEBI:57692"/>
    </cofactor>
</comment>
<dbReference type="PROSITE" id="PS00624">
    <property type="entry name" value="GMC_OXRED_2"/>
    <property type="match status" value="1"/>
</dbReference>
<dbReference type="AlphaFoldDB" id="A0A6B8VZ45"/>
<keyword evidence="7" id="KW-0560">Oxidoreductase</keyword>
<evidence type="ECO:0000256" key="4">
    <source>
        <dbReference type="ARBA" id="ARBA00022827"/>
    </source>
</evidence>
<sequence>MEAQLDYLIVGAGSAGNVIARRLLDAGHRVAVLEAGGQDINPMIANVAAAGGLWHGPEDWGYFTTEQEGCNDRRLHLPRGKVVGGSHALNATIWVRGVPQDYDAWAYNGCPGWGWDEVLPVFKSIENYDGDASEDRGTEGPLDVIQNFELNPIQQSILDGAVEQGMALNEDYNSGEIEGVAKMQLNIRDDKRFNTWHAYLKPVAEHQNLQIITDAQVLRLLVEEGVVTGVEYRHEGEVKILRAGETVLTAGAIGSPEILLRSGIGPAAELHEAGVEPIHDLPGVGKNLHDHLLSPVIFTTKNKPVPECGIAAAETHLFWKSQPDLEVPDTQPIHFSLPMYFLDSMSGPENGFSLVAGIVRPQSRGEITLSGPNPEDPINIDLGALRDQADVDSLVASVRQCRELGRTQALAEWGTEEVYPGPEVSDSPEDLEEYVRNTAVTYHHQVGTCRMGIDGQAVVDPRTFRVRGLKGLRIADASIMPTIPTGNTNAPTIMIAERAATRLLAEDVIEAAEAAIA</sequence>
<dbReference type="Proteomes" id="UP000424462">
    <property type="component" value="Chromosome"/>
</dbReference>
<keyword evidence="8" id="KW-1185">Reference proteome</keyword>
<dbReference type="EMBL" id="CP046455">
    <property type="protein sequence ID" value="QGU06594.1"/>
    <property type="molecule type" value="Genomic_DNA"/>
</dbReference>
<evidence type="ECO:0000313" key="8">
    <source>
        <dbReference type="Proteomes" id="UP000424462"/>
    </source>
</evidence>
<dbReference type="SUPFAM" id="SSF54373">
    <property type="entry name" value="FAD-linked reductases, C-terminal domain"/>
    <property type="match status" value="1"/>
</dbReference>
<feature type="domain" description="Glucose-methanol-choline oxidoreductase N-terminal" evidence="6">
    <location>
        <begin position="251"/>
        <end position="265"/>
    </location>
</feature>
<protein>
    <submittedName>
        <fullName evidence="7">Alcohol dehydrogenase [acceptor]</fullName>
        <ecNumber evidence="7">1.1.99.-</ecNumber>
    </submittedName>
</protein>
<dbReference type="Gene3D" id="3.30.560.10">
    <property type="entry name" value="Glucose Oxidase, domain 3"/>
    <property type="match status" value="1"/>
</dbReference>
<organism evidence="7 8">
    <name type="scientific">Corynebacterium occultum</name>
    <dbReference type="NCBI Taxonomy" id="2675219"/>
    <lineage>
        <taxon>Bacteria</taxon>
        <taxon>Bacillati</taxon>
        <taxon>Actinomycetota</taxon>
        <taxon>Actinomycetes</taxon>
        <taxon>Mycobacteriales</taxon>
        <taxon>Corynebacteriaceae</taxon>
        <taxon>Corynebacterium</taxon>
    </lineage>
</organism>
<keyword evidence="3" id="KW-0285">Flavoprotein</keyword>
<dbReference type="KEGG" id="cok:COCCU_03200"/>
<evidence type="ECO:0000256" key="3">
    <source>
        <dbReference type="ARBA" id="ARBA00022630"/>
    </source>
</evidence>
<gene>
    <name evidence="7" type="primary">alkJ</name>
    <name evidence="7" type="ORF">COCCU_03200</name>
</gene>
<dbReference type="RefSeq" id="WP_156230185.1">
    <property type="nucleotide sequence ID" value="NZ_CP046455.1"/>
</dbReference>
<dbReference type="InterPro" id="IPR012132">
    <property type="entry name" value="GMC_OxRdtase"/>
</dbReference>
<dbReference type="Gene3D" id="3.50.50.60">
    <property type="entry name" value="FAD/NAD(P)-binding domain"/>
    <property type="match status" value="1"/>
</dbReference>
<dbReference type="PANTHER" id="PTHR11552:SF147">
    <property type="entry name" value="CHOLINE DEHYDROGENASE, MITOCHONDRIAL"/>
    <property type="match status" value="1"/>
</dbReference>
<keyword evidence="4 5" id="KW-0274">FAD</keyword>
<proteinExistence type="inferred from homology"/>
<dbReference type="EC" id="1.1.99.-" evidence="7"/>
<feature type="binding site" evidence="5">
    <location>
        <position position="82"/>
    </location>
    <ligand>
        <name>FAD</name>
        <dbReference type="ChEBI" id="CHEBI:57692"/>
    </ligand>
</feature>
<dbReference type="InterPro" id="IPR007867">
    <property type="entry name" value="GMC_OxRtase_C"/>
</dbReference>
<reference evidence="7 8" key="1">
    <citation type="submission" date="2019-11" db="EMBL/GenBank/DDBJ databases">
        <title>Complete genome sequence of Corynebacterium kalinowskii 1959, a novel Corynebacterium species isolated from soil of a small paddock in Vilsendorf, Germany.</title>
        <authorList>
            <person name="Schaffert L."/>
            <person name="Ruwe M."/>
            <person name="Milse J."/>
            <person name="Hanuschka K."/>
            <person name="Ortseifen V."/>
            <person name="Droste J."/>
            <person name="Brandt D."/>
            <person name="Schlueter L."/>
            <person name="Kutter Y."/>
            <person name="Vinke S."/>
            <person name="Viehoefer P."/>
            <person name="Jacob L."/>
            <person name="Luebke N.-C."/>
            <person name="Schulte-Berndt E."/>
            <person name="Hain C."/>
            <person name="Linder M."/>
            <person name="Schmidt P."/>
            <person name="Wollenschlaeger L."/>
            <person name="Luttermann T."/>
            <person name="Thieme E."/>
            <person name="Hassa J."/>
            <person name="Haak M."/>
            <person name="Wittchen M."/>
            <person name="Mentz A."/>
            <person name="Persicke M."/>
            <person name="Busche T."/>
            <person name="Ruckert C."/>
        </authorList>
    </citation>
    <scope>NUCLEOTIDE SEQUENCE [LARGE SCALE GENOMIC DNA]</scope>
    <source>
        <strain evidence="7 8">2039</strain>
    </source>
</reference>
<dbReference type="PANTHER" id="PTHR11552">
    <property type="entry name" value="GLUCOSE-METHANOL-CHOLINE GMC OXIDOREDUCTASE"/>
    <property type="match status" value="1"/>
</dbReference>
<dbReference type="GO" id="GO:0016614">
    <property type="term" value="F:oxidoreductase activity, acting on CH-OH group of donors"/>
    <property type="evidence" value="ECO:0007669"/>
    <property type="project" value="InterPro"/>
</dbReference>
<name>A0A6B8VZ45_9CORY</name>
<accession>A0A6B8VZ45</accession>
<evidence type="ECO:0000256" key="2">
    <source>
        <dbReference type="ARBA" id="ARBA00010790"/>
    </source>
</evidence>
<dbReference type="Pfam" id="PF00732">
    <property type="entry name" value="GMC_oxred_N"/>
    <property type="match status" value="1"/>
</dbReference>
<evidence type="ECO:0000259" key="6">
    <source>
        <dbReference type="PROSITE" id="PS00624"/>
    </source>
</evidence>
<comment type="similarity">
    <text evidence="2">Belongs to the GMC oxidoreductase family.</text>
</comment>
<evidence type="ECO:0000256" key="1">
    <source>
        <dbReference type="ARBA" id="ARBA00001974"/>
    </source>
</evidence>
<dbReference type="PIRSF" id="PIRSF000137">
    <property type="entry name" value="Alcohol_oxidase"/>
    <property type="match status" value="1"/>
</dbReference>
<dbReference type="SUPFAM" id="SSF51905">
    <property type="entry name" value="FAD/NAD(P)-binding domain"/>
    <property type="match status" value="1"/>
</dbReference>
<evidence type="ECO:0000313" key="7">
    <source>
        <dbReference type="EMBL" id="QGU06594.1"/>
    </source>
</evidence>
<feature type="binding site" evidence="5">
    <location>
        <position position="442"/>
    </location>
    <ligand>
        <name>substrate</name>
    </ligand>
</feature>